<gene>
    <name evidence="3" type="ORF">P255_01680</name>
</gene>
<name>V2VTU9_9GAMM</name>
<reference evidence="3 4" key="1">
    <citation type="submission" date="2013-10" db="EMBL/GenBank/DDBJ databases">
        <title>The Genome Sequence of Acinetobacter brisouii CIP 110357.</title>
        <authorList>
            <consortium name="The Broad Institute Genomics Platform"/>
            <consortium name="The Broad Institute Genome Sequencing Center for Infectious Disease"/>
            <person name="Cerqueira G."/>
            <person name="Feldgarden M."/>
            <person name="Courvalin P."/>
            <person name="Grillot-Courvalin C."/>
            <person name="Clermont D."/>
            <person name="Rocha E."/>
            <person name="Yoon E.-J."/>
            <person name="Nemec A."/>
            <person name="Young S.K."/>
            <person name="Zeng Q."/>
            <person name="Gargeya S."/>
            <person name="Fitzgerald M."/>
            <person name="Abouelleil A."/>
            <person name="Alvarado L."/>
            <person name="Berlin A.M."/>
            <person name="Chapman S.B."/>
            <person name="Gainer-Dewar J."/>
            <person name="Goldberg J."/>
            <person name="Gnerre S."/>
            <person name="Griggs A."/>
            <person name="Gujja S."/>
            <person name="Hansen M."/>
            <person name="Howarth C."/>
            <person name="Imamovic A."/>
            <person name="Ireland A."/>
            <person name="Larimer J."/>
            <person name="McCowan C."/>
            <person name="Murphy C."/>
            <person name="Pearson M."/>
            <person name="Poon T.W."/>
            <person name="Priest M."/>
            <person name="Roberts A."/>
            <person name="Saif S."/>
            <person name="Shea T."/>
            <person name="Sykes S."/>
            <person name="Wortman J."/>
            <person name="Nusbaum C."/>
            <person name="Birren B."/>
        </authorList>
    </citation>
    <scope>NUCLEOTIDE SEQUENCE [LARGE SCALE GENOMIC DNA]</scope>
    <source>
        <strain evidence="3 4">CIP 110357</strain>
    </source>
</reference>
<dbReference type="EMBL" id="AYEU01000006">
    <property type="protein sequence ID" value="ESK51174.1"/>
    <property type="molecule type" value="Genomic_DNA"/>
</dbReference>
<dbReference type="HOGENOM" id="CLU_036053_0_0_6"/>
<keyword evidence="1" id="KW-0472">Membrane</keyword>
<organism evidence="3 4">
    <name type="scientific">Acinetobacter brisouii CIP 110357</name>
    <dbReference type="NCBI Taxonomy" id="1341683"/>
    <lineage>
        <taxon>Bacteria</taxon>
        <taxon>Pseudomonadati</taxon>
        <taxon>Pseudomonadota</taxon>
        <taxon>Gammaproteobacteria</taxon>
        <taxon>Moraxellales</taxon>
        <taxon>Moraxellaceae</taxon>
        <taxon>Acinetobacter</taxon>
    </lineage>
</organism>
<sequence>MCDIQTQCPNCKTQYLISPTQLSIAQGMVCCAKCDQNFNAYELLSHSPYIVQLDSQFQNVTLLTHHQIHERGGAEAVLAIFDRKLDSSNTDLLNYLNSHQFGEEHRFDLKKPDSFFNFSKNTSTRFFNLSIHAFLFVLNLVVFGFVVSQITNNNSDLKQQFPLLAIFSTHTCSMVQCNTKTVNALQVEATHIYDDYPGLTTITGKLINNSDHPQSLPSIQIITAQKVFSFIPTHYLPLPQQHKQHVDAKQTQYFRIDIPSHDAHQPFKLQLKPSLN</sequence>
<evidence type="ECO:0000313" key="3">
    <source>
        <dbReference type="EMBL" id="ESK51174.1"/>
    </source>
</evidence>
<comment type="caution">
    <text evidence="3">The sequence shown here is derived from an EMBL/GenBank/DDBJ whole genome shotgun (WGS) entry which is preliminary data.</text>
</comment>
<keyword evidence="1" id="KW-0812">Transmembrane</keyword>
<dbReference type="OrthoDB" id="5294582at2"/>
<evidence type="ECO:0000259" key="2">
    <source>
        <dbReference type="Pfam" id="PF13717"/>
    </source>
</evidence>
<dbReference type="Proteomes" id="UP000018418">
    <property type="component" value="Unassembled WGS sequence"/>
</dbReference>
<dbReference type="InterPro" id="IPR011723">
    <property type="entry name" value="Znf/thioredoxin_put"/>
</dbReference>
<accession>V2VTU9</accession>
<dbReference type="RefSeq" id="WP_004900438.1">
    <property type="nucleotide sequence ID" value="NZ_BBTI01000002.1"/>
</dbReference>
<proteinExistence type="predicted"/>
<dbReference type="Pfam" id="PF13717">
    <property type="entry name" value="Zn_ribbon_4"/>
    <property type="match status" value="1"/>
</dbReference>
<protein>
    <recommendedName>
        <fullName evidence="2">Zinc finger/thioredoxin putative domain-containing protein</fullName>
    </recommendedName>
</protein>
<feature type="domain" description="Zinc finger/thioredoxin putative" evidence="2">
    <location>
        <begin position="6"/>
        <end position="39"/>
    </location>
</feature>
<dbReference type="PATRIC" id="fig|1341683.3.peg.1669"/>
<dbReference type="NCBIfam" id="TIGR02098">
    <property type="entry name" value="MJ0042_CXXC"/>
    <property type="match status" value="1"/>
</dbReference>
<evidence type="ECO:0000313" key="4">
    <source>
        <dbReference type="Proteomes" id="UP000018418"/>
    </source>
</evidence>
<feature type="transmembrane region" description="Helical" evidence="1">
    <location>
        <begin position="126"/>
        <end position="147"/>
    </location>
</feature>
<dbReference type="AlphaFoldDB" id="V2VTU9"/>
<keyword evidence="4" id="KW-1185">Reference proteome</keyword>
<dbReference type="STRING" id="396323.VH98_02560"/>
<keyword evidence="1" id="KW-1133">Transmembrane helix</keyword>
<evidence type="ECO:0000256" key="1">
    <source>
        <dbReference type="SAM" id="Phobius"/>
    </source>
</evidence>